<dbReference type="PROSITE" id="PS50943">
    <property type="entry name" value="HTH_CROC1"/>
    <property type="match status" value="1"/>
</dbReference>
<dbReference type="PANTHER" id="PTHR46558:SF11">
    <property type="entry name" value="HTH-TYPE TRANSCRIPTIONAL REGULATOR XRE"/>
    <property type="match status" value="1"/>
</dbReference>
<dbReference type="HOGENOM" id="CLU_066192_4_0_9"/>
<dbReference type="PANTHER" id="PTHR46558">
    <property type="entry name" value="TRACRIPTIONAL REGULATORY PROTEIN-RELATED-RELATED"/>
    <property type="match status" value="1"/>
</dbReference>
<dbReference type="SUPFAM" id="SSF47413">
    <property type="entry name" value="lambda repressor-like DNA-binding domains"/>
    <property type="match status" value="1"/>
</dbReference>
<feature type="domain" description="HTH cro/C1-type" evidence="2">
    <location>
        <begin position="41"/>
        <end position="95"/>
    </location>
</feature>
<gene>
    <name evidence="3" type="ORF">HMPREF0519_0395</name>
</gene>
<organism evidence="3 4">
    <name type="scientific">Lentilactobacillus hilgardii (strain ATCC 8290 / DSM 20176 / CCUG 30140 / JCM 1155 / KCTC 3500 / NBRC 15886 / NCIMB 8040 / NRRL B-1843 / 9)</name>
    <dbReference type="NCBI Taxonomy" id="1423757"/>
    <lineage>
        <taxon>Bacteria</taxon>
        <taxon>Bacillati</taxon>
        <taxon>Bacillota</taxon>
        <taxon>Bacilli</taxon>
        <taxon>Lactobacillales</taxon>
        <taxon>Lactobacillaceae</taxon>
        <taxon>Lentilactobacillus</taxon>
    </lineage>
</organism>
<dbReference type="Pfam" id="PF12844">
    <property type="entry name" value="HTH_19"/>
    <property type="match status" value="1"/>
</dbReference>
<evidence type="ECO:0000313" key="3">
    <source>
        <dbReference type="EMBL" id="EEI25446.1"/>
    </source>
</evidence>
<protein>
    <submittedName>
        <fullName evidence="3">DNA-binding helix-turn-helix protein</fullName>
    </submittedName>
</protein>
<keyword evidence="1 3" id="KW-0238">DNA-binding</keyword>
<dbReference type="InterPro" id="IPR001387">
    <property type="entry name" value="Cro/C1-type_HTH"/>
</dbReference>
<dbReference type="SMART" id="SM00530">
    <property type="entry name" value="HTH_XRE"/>
    <property type="match status" value="1"/>
</dbReference>
<sequence length="159" mass="18216">MPISHKNISLFAIMLKWCCAKRTEGGNKMASHLEQSLAERIAYLQDRSQFSQADIAKKMGIDRTAFSKIKNGTRKVSADELNKLSEIFGVSTDYLLGNTVSQDGKAPSWATEKDKNDLKHYLSENWDSMTYGGDKLTDEEKQQLRVAMETIFWRRHKHQ</sequence>
<dbReference type="Gene3D" id="1.10.260.40">
    <property type="entry name" value="lambda repressor-like DNA-binding domains"/>
    <property type="match status" value="1"/>
</dbReference>
<dbReference type="EMBL" id="ACGP01000088">
    <property type="protein sequence ID" value="EEI25446.1"/>
    <property type="molecule type" value="Genomic_DNA"/>
</dbReference>
<comment type="caution">
    <text evidence="3">The sequence shown here is derived from an EMBL/GenBank/DDBJ whole genome shotgun (WGS) entry which is preliminary data.</text>
</comment>
<evidence type="ECO:0000313" key="4">
    <source>
        <dbReference type="Proteomes" id="UP000003752"/>
    </source>
</evidence>
<dbReference type="Proteomes" id="UP000003752">
    <property type="component" value="Unassembled WGS sequence"/>
</dbReference>
<evidence type="ECO:0000259" key="2">
    <source>
        <dbReference type="PROSITE" id="PS50943"/>
    </source>
</evidence>
<accession>C0XGN4</accession>
<dbReference type="CDD" id="cd00093">
    <property type="entry name" value="HTH_XRE"/>
    <property type="match status" value="1"/>
</dbReference>
<dbReference type="InterPro" id="IPR010982">
    <property type="entry name" value="Lambda_DNA-bd_dom_sf"/>
</dbReference>
<evidence type="ECO:0000256" key="1">
    <source>
        <dbReference type="ARBA" id="ARBA00023125"/>
    </source>
</evidence>
<proteinExistence type="predicted"/>
<name>C0XGN4_LENH9</name>
<dbReference type="GO" id="GO:0003677">
    <property type="term" value="F:DNA binding"/>
    <property type="evidence" value="ECO:0007669"/>
    <property type="project" value="UniProtKB-KW"/>
</dbReference>
<dbReference type="AlphaFoldDB" id="C0XGN4"/>
<keyword evidence="4" id="KW-1185">Reference proteome</keyword>
<reference evidence="3 4" key="1">
    <citation type="submission" date="2009-01" db="EMBL/GenBank/DDBJ databases">
        <authorList>
            <person name="Qin X."/>
            <person name="Bachman B."/>
            <person name="Battles P."/>
            <person name="Bell A."/>
            <person name="Bess C."/>
            <person name="Bickham C."/>
            <person name="Chaboub L."/>
            <person name="Chen D."/>
            <person name="Coyle M."/>
            <person name="Deiros D.R."/>
            <person name="Dinh H."/>
            <person name="Forbes L."/>
            <person name="Fowler G."/>
            <person name="Francisco L."/>
            <person name="Fu Q."/>
            <person name="Gubbala S."/>
            <person name="Hale W."/>
            <person name="Han Y."/>
            <person name="Hemphill L."/>
            <person name="Highlander S.K."/>
            <person name="Hirani K."/>
            <person name="Hogues M."/>
            <person name="Jackson L."/>
            <person name="Jakkamsetti A."/>
            <person name="Javaid M."/>
            <person name="Jiang H."/>
            <person name="Korchina V."/>
            <person name="Kovar C."/>
            <person name="Lara F."/>
            <person name="Lee S."/>
            <person name="Mata R."/>
            <person name="Mathew T."/>
            <person name="Moen C."/>
            <person name="Morales K."/>
            <person name="Munidasa M."/>
            <person name="Nazareth L."/>
            <person name="Ngo R."/>
            <person name="Nguyen L."/>
            <person name="Okwuonu G."/>
            <person name="Ongeri F."/>
            <person name="Patil S."/>
            <person name="Petrosino J."/>
            <person name="Pham C."/>
            <person name="Pham P."/>
            <person name="Pu L.-L."/>
            <person name="Puazo M."/>
            <person name="Raj R."/>
            <person name="Reid J."/>
            <person name="Rouhana J."/>
            <person name="Saada N."/>
            <person name="Shang Y."/>
            <person name="Simmons D."/>
            <person name="Thornton R."/>
            <person name="Warren J."/>
            <person name="Weissenberger G."/>
            <person name="Zhang J."/>
            <person name="Zhang L."/>
            <person name="Zhou C."/>
            <person name="Zhu D."/>
            <person name="Muzny D."/>
            <person name="Worley K."/>
            <person name="Gibbs R."/>
        </authorList>
    </citation>
    <scope>NUCLEOTIDE SEQUENCE [LARGE SCALE GENOMIC DNA]</scope>
    <source>
        <strain evidence="4">ATCC 8290 / DSM 20176 / CCUG 30140 / JCM 1155 / KCTC 3500 / NBRC 15886 / NCIMB 8040 / NRRL B-1843 / 9</strain>
    </source>
</reference>